<dbReference type="Proteomes" id="UP000218172">
    <property type="component" value="Unassembled WGS sequence"/>
</dbReference>
<gene>
    <name evidence="1" type="ORF">COC19_06320</name>
</gene>
<comment type="caution">
    <text evidence="1">The sequence shown here is derived from an EMBL/GenBank/DDBJ whole genome shotgun (WGS) entry which is preliminary data.</text>
</comment>
<sequence length="167" mass="19278">MKKFLKWLLLGLVITIAGFVVSMRYHDGPMEFISGGPFKSGELSPAPADWSFLKDRDSLQFQTLSPSRSRTVWLGVHQGRLFVVSGYMTTGYGKLWKHWPHYLEQDDRIILRIDGKLYEQRLQRIMTGPEIIPVLSEFVRKYGVDDQPSEAEISEGHSWMFEVVARD</sequence>
<accession>A0A2A4MIS4</accession>
<dbReference type="AlphaFoldDB" id="A0A2A4MIS4"/>
<evidence type="ECO:0000313" key="2">
    <source>
        <dbReference type="Proteomes" id="UP000218172"/>
    </source>
</evidence>
<dbReference type="EMBL" id="NVQR01000099">
    <property type="protein sequence ID" value="PCH60099.1"/>
    <property type="molecule type" value="Genomic_DNA"/>
</dbReference>
<reference evidence="2" key="1">
    <citation type="submission" date="2017-08" db="EMBL/GenBank/DDBJ databases">
        <title>A dynamic microbial community with high functional redundancy inhabits the cold, oxic subseafloor aquifer.</title>
        <authorList>
            <person name="Tully B.J."/>
            <person name="Wheat C.G."/>
            <person name="Glazer B.T."/>
            <person name="Huber J.A."/>
        </authorList>
    </citation>
    <scope>NUCLEOTIDE SEQUENCE [LARGE SCALE GENOMIC DNA]</scope>
</reference>
<name>A0A2A4MIS4_9GAMM</name>
<protein>
    <submittedName>
        <fullName evidence="1">Uncharacterized protein</fullName>
    </submittedName>
</protein>
<organism evidence="1 2">
    <name type="scientific">SAR86 cluster bacterium</name>
    <dbReference type="NCBI Taxonomy" id="2030880"/>
    <lineage>
        <taxon>Bacteria</taxon>
        <taxon>Pseudomonadati</taxon>
        <taxon>Pseudomonadota</taxon>
        <taxon>Gammaproteobacteria</taxon>
        <taxon>SAR86 cluster</taxon>
    </lineage>
</organism>
<proteinExistence type="predicted"/>
<evidence type="ECO:0000313" key="1">
    <source>
        <dbReference type="EMBL" id="PCH60099.1"/>
    </source>
</evidence>